<accession>A0A2N8PSP1</accession>
<dbReference type="InterPro" id="IPR000847">
    <property type="entry name" value="LysR_HTH_N"/>
</dbReference>
<dbReference type="Pfam" id="PF00126">
    <property type="entry name" value="HTH_1"/>
    <property type="match status" value="1"/>
</dbReference>
<dbReference type="RefSeq" id="WP_016178691.1">
    <property type="nucleotide sequence ID" value="NZ_CAAKOC010000110.1"/>
</dbReference>
<dbReference type="InterPro" id="IPR036388">
    <property type="entry name" value="WH-like_DNA-bd_sf"/>
</dbReference>
<dbReference type="GO" id="GO:0003700">
    <property type="term" value="F:DNA-binding transcription factor activity"/>
    <property type="evidence" value="ECO:0007669"/>
    <property type="project" value="InterPro"/>
</dbReference>
<feature type="domain" description="HTH lysR-type" evidence="4">
    <location>
        <begin position="2"/>
        <end position="59"/>
    </location>
</feature>
<keyword evidence="3" id="KW-0804">Transcription</keyword>
<dbReference type="InterPro" id="IPR036390">
    <property type="entry name" value="WH_DNA-bd_sf"/>
</dbReference>
<evidence type="ECO:0000256" key="2">
    <source>
        <dbReference type="ARBA" id="ARBA00023015"/>
    </source>
</evidence>
<dbReference type="EMBL" id="PDXQ01000002">
    <property type="protein sequence ID" value="TRZ28848.1"/>
    <property type="molecule type" value="Genomic_DNA"/>
</dbReference>
<proteinExistence type="inferred from homology"/>
<evidence type="ECO:0000313" key="5">
    <source>
        <dbReference type="EMBL" id="TRZ28848.1"/>
    </source>
</evidence>
<comment type="similarity">
    <text evidence="1">Belongs to the LysR transcriptional regulatory family.</text>
</comment>
<dbReference type="SUPFAM" id="SSF46785">
    <property type="entry name" value="Winged helix' DNA-binding domain"/>
    <property type="match status" value="1"/>
</dbReference>
<dbReference type="Proteomes" id="UP000316316">
    <property type="component" value="Unassembled WGS sequence"/>
</dbReference>
<protein>
    <submittedName>
        <fullName evidence="5">LysR family transcriptional regulator</fullName>
    </submittedName>
</protein>
<organism evidence="5">
    <name type="scientific">Enterococcus avium</name>
    <name type="common">Streptococcus avium</name>
    <dbReference type="NCBI Taxonomy" id="33945"/>
    <lineage>
        <taxon>Bacteria</taxon>
        <taxon>Bacillati</taxon>
        <taxon>Bacillota</taxon>
        <taxon>Bacilli</taxon>
        <taxon>Lactobacillales</taxon>
        <taxon>Enterococcaceae</taxon>
        <taxon>Enterococcus</taxon>
    </lineage>
</organism>
<dbReference type="Gene3D" id="1.10.10.10">
    <property type="entry name" value="Winged helix-like DNA-binding domain superfamily/Winged helix DNA-binding domain"/>
    <property type="match status" value="1"/>
</dbReference>
<gene>
    <name evidence="5" type="ORF">AUF17_19275</name>
</gene>
<dbReference type="PRINTS" id="PR00039">
    <property type="entry name" value="HTHLYSR"/>
</dbReference>
<evidence type="ECO:0000256" key="1">
    <source>
        <dbReference type="ARBA" id="ARBA00009437"/>
    </source>
</evidence>
<comment type="caution">
    <text evidence="5">The sequence shown here is derived from an EMBL/GenBank/DDBJ whole genome shotgun (WGS) entry which is preliminary data.</text>
</comment>
<evidence type="ECO:0000259" key="4">
    <source>
        <dbReference type="PROSITE" id="PS50931"/>
    </source>
</evidence>
<evidence type="ECO:0000256" key="3">
    <source>
        <dbReference type="ARBA" id="ARBA00023163"/>
    </source>
</evidence>
<dbReference type="PROSITE" id="PS50931">
    <property type="entry name" value="HTH_LYSR"/>
    <property type="match status" value="1"/>
</dbReference>
<sequence length="288" mass="32834">MIDNYLLEELVAFKKYGTLAAAADQLGLSQPALTRGMKKLETELEVQLFNRGANRITLTKAGIFAAERAEDVLSVNRSYVSDIQRFDKSQRELTICSAAPGPLIVLDSLKLPKISVEEKLAERPNWIELLLKEQYSCVVTNYPLKDKRIDSVYLGKERLTVNLSGFTDLASQGSVTFEQLSDLTFLVLRDIGIWTDVIQGKIPNAKFLYQDNHENFEEIKNYSVFPFFTTNVSKLDPCLHKELVNDRVPIKIEDDIAEMTFYASFLKSNRSRLEPVIEAWQDGWIRID</sequence>
<name>A0A2N8PSP1_ENTAV</name>
<dbReference type="PANTHER" id="PTHR30126">
    <property type="entry name" value="HTH-TYPE TRANSCRIPTIONAL REGULATOR"/>
    <property type="match status" value="1"/>
</dbReference>
<reference evidence="5" key="1">
    <citation type="submission" date="2017-10" db="EMBL/GenBank/DDBJ databases">
        <title>FDA dAtabase for Regulatory Grade micrObial Sequences (FDA-ARGOS): Supporting development and validation of Infectious Disease Dx tests.</title>
        <authorList>
            <person name="Campos J."/>
            <person name="Goldberg B."/>
            <person name="Tallon L.J."/>
            <person name="Sadzewicz L."/>
            <person name="Sengamalay N."/>
            <person name="Ott S."/>
            <person name="Godinez A."/>
            <person name="Nagaraj S."/>
            <person name="Vyas G."/>
            <person name="Aluvathingal J."/>
            <person name="Nadendla S."/>
            <person name="Geyer C."/>
            <person name="Nandy P."/>
            <person name="Hobson J."/>
            <person name="Sichtig H."/>
        </authorList>
    </citation>
    <scope>NUCLEOTIDE SEQUENCE [LARGE SCALE GENOMIC DNA]</scope>
    <source>
        <strain evidence="5">FDAARGOS_185</strain>
    </source>
</reference>
<keyword evidence="2" id="KW-0805">Transcription regulation</keyword>
<dbReference type="AlphaFoldDB" id="A0A2N8PSP1"/>